<sequence>MAHLASRRNPYIIGRPIDDPKLLFGRQDLFCFVEDNLSQDIKVTLLHGQRRIGKSSIIRNIPKSVKLENFVFIPFNLEDYTGENLSTILAELAKEIIKHLEIDPKEIKLPTSEDLDQDKSIFYSQFLTKIFDELDRKKIVFLLDEFEALIYNSSALMLKKFFTYLNSVIQVEDKLFLIIFAGRQAANMPNLLNYFQDASTRETEIGFLNKDSAIQLITYPAQGILEYKPEAIQAIIELSAGHPYFIQVICFAIFVRARELDEWHINVQDIDNIVEKAIENAEAGLAWFWDGLTIPEKVVFCAVAESQKIAIEKSQTLTENPFKLLNKYGIEKTEVLKQAVKELIKYNFLYETGNKIKIELVRRWLLQRHPLRQEIKELEKFKEEENYSTYEVKKQLAPQEKKHNNLATYNTALAPNFHRLNFDLVLAEGCLHNQDYTTVLEIYNRADKADPLGNKEGFLQAIEKYADELKQQHDWKQAKDLFNKILEIEPLKFYAENKKREIEISEEKEKSQIILNSHQKRGYPKGLM</sequence>
<reference evidence="1" key="1">
    <citation type="submission" date="2022-04" db="EMBL/GenBank/DDBJ databases">
        <title>Complete genome sequence of a cyanobacterium, Nostoc sp. SO-36, isolated in Antarctica.</title>
        <authorList>
            <person name="Kanesaki Y."/>
            <person name="Effendi D."/>
            <person name="Sakamoto T."/>
            <person name="Ohtani S."/>
            <person name="Awai K."/>
        </authorList>
    </citation>
    <scope>NUCLEOTIDE SEQUENCE</scope>
    <source>
        <strain evidence="1">SO-36</strain>
    </source>
</reference>
<dbReference type="PANTHER" id="PTHR34301">
    <property type="entry name" value="DNA-BINDING PROTEIN-RELATED"/>
    <property type="match status" value="1"/>
</dbReference>
<accession>A0ABM7Z1R2</accession>
<dbReference type="PANTHER" id="PTHR34301:SF8">
    <property type="entry name" value="ATPASE DOMAIN-CONTAINING PROTEIN"/>
    <property type="match status" value="1"/>
</dbReference>
<dbReference type="InterPro" id="IPR027417">
    <property type="entry name" value="P-loop_NTPase"/>
</dbReference>
<organism evidence="1 2">
    <name type="scientific">Nostoc cf. commune SO-36</name>
    <dbReference type="NCBI Taxonomy" id="449208"/>
    <lineage>
        <taxon>Bacteria</taxon>
        <taxon>Bacillati</taxon>
        <taxon>Cyanobacteriota</taxon>
        <taxon>Cyanophyceae</taxon>
        <taxon>Nostocales</taxon>
        <taxon>Nostocaceae</taxon>
        <taxon>Nostoc</taxon>
    </lineage>
</organism>
<evidence type="ECO:0000313" key="2">
    <source>
        <dbReference type="Proteomes" id="UP001055453"/>
    </source>
</evidence>
<dbReference type="EMBL" id="AP025732">
    <property type="protein sequence ID" value="BDI16906.1"/>
    <property type="molecule type" value="Genomic_DNA"/>
</dbReference>
<gene>
    <name evidence="1" type="ORF">ANSO36C_27080</name>
</gene>
<dbReference type="SUPFAM" id="SSF52540">
    <property type="entry name" value="P-loop containing nucleoside triphosphate hydrolases"/>
    <property type="match status" value="1"/>
</dbReference>
<name>A0ABM7Z1R2_NOSCO</name>
<proteinExistence type="predicted"/>
<dbReference type="Gene3D" id="3.40.50.300">
    <property type="entry name" value="P-loop containing nucleotide triphosphate hydrolases"/>
    <property type="match status" value="1"/>
</dbReference>
<keyword evidence="2" id="KW-1185">Reference proteome</keyword>
<dbReference type="Proteomes" id="UP001055453">
    <property type="component" value="Chromosome"/>
</dbReference>
<dbReference type="RefSeq" id="WP_251959938.1">
    <property type="nucleotide sequence ID" value="NZ_AP025732.1"/>
</dbReference>
<evidence type="ECO:0008006" key="3">
    <source>
        <dbReference type="Google" id="ProtNLM"/>
    </source>
</evidence>
<protein>
    <recommendedName>
        <fullName evidence="3">Orc1-like AAA ATPase domain-containing protein</fullName>
    </recommendedName>
</protein>
<evidence type="ECO:0000313" key="1">
    <source>
        <dbReference type="EMBL" id="BDI16906.1"/>
    </source>
</evidence>